<dbReference type="EMBL" id="AEJB01000009">
    <property type="protein sequence ID" value="ELP71267.1"/>
    <property type="molecule type" value="Genomic_DNA"/>
</dbReference>
<evidence type="ECO:0000313" key="3">
    <source>
        <dbReference type="EMBL" id="ELP71267.1"/>
    </source>
</evidence>
<organism evidence="3 4">
    <name type="scientific">Streptomyces turgidiscabies (strain Car8)</name>
    <dbReference type="NCBI Taxonomy" id="698760"/>
    <lineage>
        <taxon>Bacteria</taxon>
        <taxon>Bacillati</taxon>
        <taxon>Actinomycetota</taxon>
        <taxon>Actinomycetes</taxon>
        <taxon>Kitasatosporales</taxon>
        <taxon>Streptomycetaceae</taxon>
        <taxon>Streptomyces</taxon>
    </lineage>
</organism>
<sequence>MDYCSTCRRHLNGALVCPGCGAYAPDIAPLADGTPAPSSVAASPAVQDPGHLWSEVDSVAEDLGQVPQERPYDGPDAPSPTPTGRAARRRQRERWKKTQRRALVATAVALVGGGMTVASVNRQAPDRTQAASAPDREVMGAAEEQVTDPTPVSSTPTDSYRARHASSPAADRFATTGTPREQAAAAPQARPKTQTQTRTVQQKNVTSPLTAVNSDVSAVASTVSDTTDTAAGTASTPAPAATDNTSTSTSTSTSGTDTATDTSSATPSPSDPPASSSSSASSPTGICLLGLVCIT</sequence>
<feature type="compositionally biased region" description="Low complexity" evidence="1">
    <location>
        <begin position="147"/>
        <end position="159"/>
    </location>
</feature>
<dbReference type="AlphaFoldDB" id="L7FIV6"/>
<feature type="compositionally biased region" description="Basic residues" evidence="1">
    <location>
        <begin position="86"/>
        <end position="100"/>
    </location>
</feature>
<protein>
    <submittedName>
        <fullName evidence="3">Uncharacterized protein</fullName>
    </submittedName>
</protein>
<accession>L7FIV6</accession>
<feature type="transmembrane region" description="Helical" evidence="2">
    <location>
        <begin position="102"/>
        <end position="120"/>
    </location>
</feature>
<dbReference type="RefSeq" id="WP_006373388.1">
    <property type="nucleotide sequence ID" value="NZ_AEJB01000009.1"/>
</dbReference>
<evidence type="ECO:0000256" key="1">
    <source>
        <dbReference type="SAM" id="MobiDB-lite"/>
    </source>
</evidence>
<feature type="region of interest" description="Disordered" evidence="1">
    <location>
        <begin position="66"/>
        <end position="100"/>
    </location>
</feature>
<evidence type="ECO:0000313" key="4">
    <source>
        <dbReference type="Proteomes" id="UP000010931"/>
    </source>
</evidence>
<feature type="region of interest" description="Disordered" evidence="1">
    <location>
        <begin position="120"/>
        <end position="208"/>
    </location>
</feature>
<gene>
    <name evidence="3" type="ORF">STRTUCAR8_09848</name>
</gene>
<name>L7FIV6_STRT8</name>
<comment type="caution">
    <text evidence="3">The sequence shown here is derived from an EMBL/GenBank/DDBJ whole genome shotgun (WGS) entry which is preliminary data.</text>
</comment>
<dbReference type="PATRIC" id="fig|698760.3.peg.106"/>
<keyword evidence="2" id="KW-1133">Transmembrane helix</keyword>
<proteinExistence type="predicted"/>
<keyword evidence="4" id="KW-1185">Reference proteome</keyword>
<dbReference type="Proteomes" id="UP000010931">
    <property type="component" value="Unassembled WGS sequence"/>
</dbReference>
<dbReference type="GeneID" id="97403808"/>
<evidence type="ECO:0000256" key="2">
    <source>
        <dbReference type="SAM" id="Phobius"/>
    </source>
</evidence>
<reference evidence="3 4" key="1">
    <citation type="journal article" date="2011" name="Plasmid">
        <title>Streptomyces turgidiscabies Car8 contains a modular pathogenicity island that shares virulence genes with other actinobacterial plant pathogens.</title>
        <authorList>
            <person name="Huguet-Tapia J.C."/>
            <person name="Badger J.H."/>
            <person name="Loria R."/>
            <person name="Pettis G.S."/>
        </authorList>
    </citation>
    <scope>NUCLEOTIDE SEQUENCE [LARGE SCALE GENOMIC DNA]</scope>
    <source>
        <strain evidence="3 4">Car8</strain>
    </source>
</reference>
<feature type="compositionally biased region" description="Low complexity" evidence="1">
    <location>
        <begin position="178"/>
        <end position="202"/>
    </location>
</feature>
<keyword evidence="2" id="KW-0472">Membrane</keyword>
<keyword evidence="2" id="KW-0812">Transmembrane</keyword>
<feature type="region of interest" description="Disordered" evidence="1">
    <location>
        <begin position="225"/>
        <end position="283"/>
    </location>
</feature>